<dbReference type="EMBL" id="FQVY01000002">
    <property type="protein sequence ID" value="SHG21778.1"/>
    <property type="molecule type" value="Genomic_DNA"/>
</dbReference>
<evidence type="ECO:0000256" key="2">
    <source>
        <dbReference type="ARBA" id="ARBA00010835"/>
    </source>
</evidence>
<evidence type="ECO:0000256" key="6">
    <source>
        <dbReference type="HAMAP-Rule" id="MF_00094"/>
    </source>
</evidence>
<dbReference type="AlphaFoldDB" id="A0AAQ1MDZ0"/>
<feature type="modified residue" description="N5-methylglutamine" evidence="6">
    <location>
        <position position="253"/>
    </location>
</feature>
<evidence type="ECO:0000256" key="4">
    <source>
        <dbReference type="ARBA" id="ARBA00022481"/>
    </source>
</evidence>
<dbReference type="Pfam" id="PF00472">
    <property type="entry name" value="RF-1"/>
    <property type="match status" value="1"/>
</dbReference>
<evidence type="ECO:0000313" key="9">
    <source>
        <dbReference type="EMBL" id="SHG21778.1"/>
    </source>
</evidence>
<organism evidence="9 10">
    <name type="scientific">Bittarella massiliensis</name>
    <name type="common">ex Durand et al. 2017</name>
    <dbReference type="NCBI Taxonomy" id="1720313"/>
    <lineage>
        <taxon>Bacteria</taxon>
        <taxon>Bacillati</taxon>
        <taxon>Bacillota</taxon>
        <taxon>Clostridia</taxon>
        <taxon>Eubacteriales</taxon>
        <taxon>Oscillospiraceae</taxon>
        <taxon>Bittarella (ex Durand et al. 2017)</taxon>
    </lineage>
</organism>
<dbReference type="EMBL" id="WWVX01000001">
    <property type="protein sequence ID" value="MZL68247.1"/>
    <property type="molecule type" value="Genomic_DNA"/>
</dbReference>
<evidence type="ECO:0000259" key="7">
    <source>
        <dbReference type="PROSITE" id="PS00745"/>
    </source>
</evidence>
<keyword evidence="11" id="KW-1185">Reference proteome</keyword>
<proteinExistence type="inferred from homology"/>
<reference evidence="9" key="2">
    <citation type="submission" date="2016-11" db="EMBL/GenBank/DDBJ databases">
        <authorList>
            <person name="Varghese N."/>
            <person name="Submissions S."/>
        </authorList>
    </citation>
    <scope>NUCLEOTIDE SEQUENCE</scope>
    <source>
        <strain evidence="9">DSM 4029</strain>
    </source>
</reference>
<dbReference type="SUPFAM" id="SSF75620">
    <property type="entry name" value="Release factor"/>
    <property type="match status" value="1"/>
</dbReference>
<dbReference type="Pfam" id="PF03462">
    <property type="entry name" value="PCRF"/>
    <property type="match status" value="1"/>
</dbReference>
<dbReference type="PROSITE" id="PS00745">
    <property type="entry name" value="RF_PROK_I"/>
    <property type="match status" value="1"/>
</dbReference>
<comment type="similarity">
    <text evidence="2 6">Belongs to the prokaryotic/mitochondrial release factor family.</text>
</comment>
<keyword evidence="6" id="KW-0963">Cytoplasm</keyword>
<sequence>MLLQIEELKQRLEGLETPLKELGVSLDLEGKAAELARLESQSADPAFWEDMKASQKILKQISDIKDVLARYQKLQGAYEDAATLIEIALEEGDESMTEEITAAVAQVEEELQDQRLSTLLSGEFDGNNAILTFHAGAGGTEAQDWAEMLYRMYGRYAQRHGFKVKVLDYLDGEEAGLKSASILIEGQNAYGYLKGENGVHRLVRVSPFDSSGRRHTSFASLEVVPEIDDDLDVQIRDEDLRVDTYRSSGAGGQHVNKTESAIRITHLPTGIVVACQNERSQHQNREVAMKMLLSKLMKIKEQENFERIEDIKGDQKEIGWGSQIRSYVFMPYTMVKDHRTGFEVGNVGAVMDGDLDGFINAYLTAASLGKLAK</sequence>
<accession>A0AAQ1MDZ0</accession>
<dbReference type="RefSeq" id="WP_021660832.1">
    <property type="nucleotide sequence ID" value="NZ_FQVY01000002.1"/>
</dbReference>
<dbReference type="GO" id="GO:0005737">
    <property type="term" value="C:cytoplasm"/>
    <property type="evidence" value="ECO:0007669"/>
    <property type="project" value="UniProtKB-SubCell"/>
</dbReference>
<evidence type="ECO:0000256" key="5">
    <source>
        <dbReference type="ARBA" id="ARBA00022917"/>
    </source>
</evidence>
<comment type="caution">
    <text evidence="9">The sequence shown here is derived from an EMBL/GenBank/DDBJ whole genome shotgun (WGS) entry which is preliminary data.</text>
</comment>
<dbReference type="SMART" id="SM00937">
    <property type="entry name" value="PCRF"/>
    <property type="match status" value="1"/>
</dbReference>
<name>A0AAQ1MDZ0_9FIRM</name>
<comment type="PTM">
    <text evidence="6">Methylated by PrmC. Methylation increases the termination efficiency of RF2.</text>
</comment>
<evidence type="ECO:0000313" key="10">
    <source>
        <dbReference type="Proteomes" id="UP000184089"/>
    </source>
</evidence>
<reference evidence="8 11" key="3">
    <citation type="journal article" date="2019" name="Nat. Med.">
        <title>A library of human gut bacterial isolates paired with longitudinal multiomics data enables mechanistic microbiome research.</title>
        <authorList>
            <person name="Poyet M."/>
            <person name="Groussin M."/>
            <person name="Gibbons S.M."/>
            <person name="Avila-Pacheco J."/>
            <person name="Jiang X."/>
            <person name="Kearney S.M."/>
            <person name="Perrotta A.R."/>
            <person name="Berdy B."/>
            <person name="Zhao S."/>
            <person name="Lieberman T.D."/>
            <person name="Swanson P.K."/>
            <person name="Smith M."/>
            <person name="Roesemann S."/>
            <person name="Alexander J.E."/>
            <person name="Rich S.A."/>
            <person name="Livny J."/>
            <person name="Vlamakis H."/>
            <person name="Clish C."/>
            <person name="Bullock K."/>
            <person name="Deik A."/>
            <person name="Scott J."/>
            <person name="Pierce K.A."/>
            <person name="Xavier R.J."/>
            <person name="Alm E.J."/>
        </authorList>
    </citation>
    <scope>NUCLEOTIDE SEQUENCE [LARGE SCALE GENOMIC DNA]</scope>
    <source>
        <strain evidence="8 11">BIOML-A2</strain>
    </source>
</reference>
<dbReference type="InterPro" id="IPR000352">
    <property type="entry name" value="Pep_chain_release_fac_I"/>
</dbReference>
<dbReference type="Gene3D" id="1.20.58.410">
    <property type="entry name" value="Release factor"/>
    <property type="match status" value="1"/>
</dbReference>
<dbReference type="InterPro" id="IPR005139">
    <property type="entry name" value="PCRF"/>
</dbReference>
<evidence type="ECO:0000256" key="3">
    <source>
        <dbReference type="ARBA" id="ARBA00019192"/>
    </source>
</evidence>
<dbReference type="Proteomes" id="UP000184089">
    <property type="component" value="Unassembled WGS sequence"/>
</dbReference>
<dbReference type="GO" id="GO:0016149">
    <property type="term" value="F:translation release factor activity, codon specific"/>
    <property type="evidence" value="ECO:0007669"/>
    <property type="project" value="UniProtKB-UniRule"/>
</dbReference>
<evidence type="ECO:0000313" key="8">
    <source>
        <dbReference type="EMBL" id="MZL68247.1"/>
    </source>
</evidence>
<dbReference type="HAMAP" id="MF_00094">
    <property type="entry name" value="Rel_fac_2"/>
    <property type="match status" value="1"/>
</dbReference>
<dbReference type="NCBIfam" id="TIGR00020">
    <property type="entry name" value="prfB"/>
    <property type="match status" value="1"/>
</dbReference>
<dbReference type="PANTHER" id="PTHR43116:SF3">
    <property type="entry name" value="CLASS I PEPTIDE CHAIN RELEASE FACTOR"/>
    <property type="match status" value="1"/>
</dbReference>
<gene>
    <name evidence="6" type="primary">prfB</name>
    <name evidence="8" type="ORF">GT747_00460</name>
    <name evidence="9" type="ORF">SAMN05444424_1919</name>
</gene>
<keyword evidence="4 6" id="KW-0488">Methylation</keyword>
<dbReference type="Gene3D" id="3.30.160.20">
    <property type="match status" value="1"/>
</dbReference>
<comment type="subcellular location">
    <subcellularLocation>
        <location evidence="6">Cytoplasm</location>
    </subcellularLocation>
</comment>
<evidence type="ECO:0000256" key="1">
    <source>
        <dbReference type="ARBA" id="ARBA00002613"/>
    </source>
</evidence>
<dbReference type="Proteomes" id="UP000474718">
    <property type="component" value="Unassembled WGS sequence"/>
</dbReference>
<dbReference type="InterPro" id="IPR045853">
    <property type="entry name" value="Pep_chain_release_fac_I_sf"/>
</dbReference>
<dbReference type="Gene3D" id="3.30.70.1660">
    <property type="match status" value="1"/>
</dbReference>
<comment type="function">
    <text evidence="1 6">Peptide chain release factor 2 directs the termination of translation in response to the peptide chain termination codons UGA and UAA.</text>
</comment>
<dbReference type="InterPro" id="IPR004374">
    <property type="entry name" value="PrfB"/>
</dbReference>
<keyword evidence="5 6" id="KW-0648">Protein biosynthesis</keyword>
<protein>
    <recommendedName>
        <fullName evidence="3 6">Peptide chain release factor 2</fullName>
        <shortName evidence="6">RF-2</shortName>
    </recommendedName>
</protein>
<reference evidence="10" key="1">
    <citation type="submission" date="2016-11" db="EMBL/GenBank/DDBJ databases">
        <authorList>
            <person name="Jaros S."/>
            <person name="Januszkiewicz K."/>
            <person name="Wedrychowicz H."/>
        </authorList>
    </citation>
    <scope>NUCLEOTIDE SEQUENCE [LARGE SCALE GENOMIC DNA]</scope>
    <source>
        <strain evidence="10">DSM 4029</strain>
    </source>
</reference>
<feature type="domain" description="Prokaryotic-type class I peptide chain release factors" evidence="7">
    <location>
        <begin position="246"/>
        <end position="262"/>
    </location>
</feature>
<dbReference type="FunFam" id="3.30.160.20:FF:000010">
    <property type="entry name" value="Peptide chain release factor 2"/>
    <property type="match status" value="1"/>
</dbReference>
<dbReference type="PANTHER" id="PTHR43116">
    <property type="entry name" value="PEPTIDE CHAIN RELEASE FACTOR 2"/>
    <property type="match status" value="1"/>
</dbReference>
<evidence type="ECO:0000313" key="11">
    <source>
        <dbReference type="Proteomes" id="UP000474718"/>
    </source>
</evidence>